<reference evidence="3" key="1">
    <citation type="submission" date="2025-08" db="UniProtKB">
        <authorList>
            <consortium name="RefSeq"/>
        </authorList>
    </citation>
    <scope>IDENTIFICATION</scope>
    <source>
        <strain evidence="3">15112-1751.03</strain>
        <tissue evidence="3">Whole Adult</tissue>
    </source>
</reference>
<dbReference type="Proteomes" id="UP000515160">
    <property type="component" value="Chromosome 2R"/>
</dbReference>
<protein>
    <submittedName>
        <fullName evidence="3">Protein Diedel</fullName>
    </submittedName>
</protein>
<feature type="signal peptide" evidence="1">
    <location>
        <begin position="1"/>
        <end position="27"/>
    </location>
</feature>
<feature type="chain" id="PRO_5028304945" evidence="1">
    <location>
        <begin position="28"/>
        <end position="115"/>
    </location>
</feature>
<dbReference type="Gene3D" id="3.30.70.2800">
    <property type="match status" value="1"/>
</dbReference>
<dbReference type="Pfam" id="PF13164">
    <property type="entry name" value="Diedel"/>
    <property type="match status" value="1"/>
</dbReference>
<evidence type="ECO:0000256" key="1">
    <source>
        <dbReference type="SAM" id="SignalP"/>
    </source>
</evidence>
<keyword evidence="1" id="KW-0732">Signal</keyword>
<evidence type="ECO:0000313" key="3">
    <source>
        <dbReference type="RefSeq" id="XP_034114792.1"/>
    </source>
</evidence>
<dbReference type="InterPro" id="IPR025061">
    <property type="entry name" value="Diedel"/>
</dbReference>
<accession>A0A6P8ZD92</accession>
<sequence>MKTEATSLLSFLMAFILFTMLFHNSESVCCPSKTIAFRLNDENDVCSSYEAKSKGKRVCKVDVCDDGTFVKGRYCGRGSCNIFGCNCSGGCRKGDAAKTFVDFYGDLHISDVHFI</sequence>
<keyword evidence="2" id="KW-1185">Reference proteome</keyword>
<dbReference type="RefSeq" id="XP_034114792.1">
    <property type="nucleotide sequence ID" value="XM_034258901.2"/>
</dbReference>
<dbReference type="GeneID" id="117574873"/>
<dbReference type="OrthoDB" id="3737830at2759"/>
<evidence type="ECO:0000313" key="2">
    <source>
        <dbReference type="Proteomes" id="UP000515160"/>
    </source>
</evidence>
<name>A0A6P8ZD92_DROAB</name>
<organism evidence="2 3">
    <name type="scientific">Drosophila albomicans</name>
    <name type="common">Fruit fly</name>
    <dbReference type="NCBI Taxonomy" id="7291"/>
    <lineage>
        <taxon>Eukaryota</taxon>
        <taxon>Metazoa</taxon>
        <taxon>Ecdysozoa</taxon>
        <taxon>Arthropoda</taxon>
        <taxon>Hexapoda</taxon>
        <taxon>Insecta</taxon>
        <taxon>Pterygota</taxon>
        <taxon>Neoptera</taxon>
        <taxon>Endopterygota</taxon>
        <taxon>Diptera</taxon>
        <taxon>Brachycera</taxon>
        <taxon>Muscomorpha</taxon>
        <taxon>Ephydroidea</taxon>
        <taxon>Drosophilidae</taxon>
        <taxon>Drosophila</taxon>
    </lineage>
</organism>
<dbReference type="AlphaFoldDB" id="A0A6P8ZD92"/>
<proteinExistence type="predicted"/>
<gene>
    <name evidence="3" type="primary">LOC117574873</name>
</gene>